<evidence type="ECO:0000313" key="3">
    <source>
        <dbReference type="Proteomes" id="UP000732619"/>
    </source>
</evidence>
<dbReference type="Proteomes" id="UP000732619">
    <property type="component" value="Unassembled WGS sequence"/>
</dbReference>
<dbReference type="EMBL" id="SUTG01000088">
    <property type="protein sequence ID" value="MBE6513392.1"/>
    <property type="molecule type" value="Genomic_DNA"/>
</dbReference>
<feature type="domain" description="DUF8136" evidence="1">
    <location>
        <begin position="25"/>
        <end position="82"/>
    </location>
</feature>
<gene>
    <name evidence="2" type="ORF">E7Z75_09700</name>
</gene>
<dbReference type="InterPro" id="IPR058449">
    <property type="entry name" value="DUF8136"/>
</dbReference>
<evidence type="ECO:0000313" key="2">
    <source>
        <dbReference type="EMBL" id="MBE6513392.1"/>
    </source>
</evidence>
<dbReference type="AlphaFoldDB" id="A0A8T3VPZ9"/>
<reference evidence="2" key="1">
    <citation type="submission" date="2019-04" db="EMBL/GenBank/DDBJ databases">
        <title>Evolution of Biomass-Degrading Anaerobic Consortia Revealed by Metagenomics.</title>
        <authorList>
            <person name="Peng X."/>
        </authorList>
    </citation>
    <scope>NUCLEOTIDE SEQUENCE</scope>
    <source>
        <strain evidence="2">SIG14</strain>
    </source>
</reference>
<protein>
    <recommendedName>
        <fullName evidence="1">DUF8136 domain-containing protein</fullName>
    </recommendedName>
</protein>
<evidence type="ECO:0000259" key="1">
    <source>
        <dbReference type="Pfam" id="PF26457"/>
    </source>
</evidence>
<accession>A0A8T3VPZ9</accession>
<comment type="caution">
    <text evidence="2">The sequence shown here is derived from an EMBL/GenBank/DDBJ whole genome shotgun (WGS) entry which is preliminary data.</text>
</comment>
<dbReference type="Pfam" id="PF26457">
    <property type="entry name" value="DUF8136"/>
    <property type="match status" value="1"/>
</dbReference>
<name>A0A8T3VPZ9_METOL</name>
<organism evidence="2 3">
    <name type="scientific">Methanobrevibacter olleyae</name>
    <dbReference type="NCBI Taxonomy" id="294671"/>
    <lineage>
        <taxon>Archaea</taxon>
        <taxon>Methanobacteriati</taxon>
        <taxon>Methanobacteriota</taxon>
        <taxon>Methanomada group</taxon>
        <taxon>Methanobacteria</taxon>
        <taxon>Methanobacteriales</taxon>
        <taxon>Methanobacteriaceae</taxon>
        <taxon>Methanobrevibacter</taxon>
    </lineage>
</organism>
<proteinExistence type="predicted"/>
<sequence>MVNTDEVEINVDDIDRDNLIKVTANAISKVQHKAINGRFKDDKKENIRIQYWKTLNGLIKTLSSLINDKEIDMLQSEIESLKLSTSDVDSESIDKMESNIDAINEIDERLRELQKNKE</sequence>